<name>A0A915JT42_ROMCU</name>
<reference evidence="2" key="1">
    <citation type="submission" date="2022-11" db="UniProtKB">
        <authorList>
            <consortium name="WormBaseParasite"/>
        </authorList>
    </citation>
    <scope>IDENTIFICATION</scope>
</reference>
<sequence length="73" mass="8600">MQAAMIDMKLNVKDVAVTKRLMINTLKHGTVINFYESTKSVTETRKFNFRMELPTKICLYIFQKIDELKNDKN</sequence>
<dbReference type="WBParaSite" id="nRc.2.0.1.t29495-RA">
    <property type="protein sequence ID" value="nRc.2.0.1.t29495-RA"/>
    <property type="gene ID" value="nRc.2.0.1.g29495"/>
</dbReference>
<proteinExistence type="predicted"/>
<dbReference type="Proteomes" id="UP000887565">
    <property type="component" value="Unplaced"/>
</dbReference>
<organism evidence="1 2">
    <name type="scientific">Romanomermis culicivorax</name>
    <name type="common">Nematode worm</name>
    <dbReference type="NCBI Taxonomy" id="13658"/>
    <lineage>
        <taxon>Eukaryota</taxon>
        <taxon>Metazoa</taxon>
        <taxon>Ecdysozoa</taxon>
        <taxon>Nematoda</taxon>
        <taxon>Enoplea</taxon>
        <taxon>Dorylaimia</taxon>
        <taxon>Mermithida</taxon>
        <taxon>Mermithoidea</taxon>
        <taxon>Mermithidae</taxon>
        <taxon>Romanomermis</taxon>
    </lineage>
</organism>
<accession>A0A915JT42</accession>
<evidence type="ECO:0000313" key="2">
    <source>
        <dbReference type="WBParaSite" id="nRc.2.0.1.t29495-RA"/>
    </source>
</evidence>
<keyword evidence="1" id="KW-1185">Reference proteome</keyword>
<dbReference type="AlphaFoldDB" id="A0A915JT42"/>
<protein>
    <submittedName>
        <fullName evidence="2">Uncharacterized protein</fullName>
    </submittedName>
</protein>
<evidence type="ECO:0000313" key="1">
    <source>
        <dbReference type="Proteomes" id="UP000887565"/>
    </source>
</evidence>